<feature type="domain" description="HTH lysR-type" evidence="5">
    <location>
        <begin position="1"/>
        <end position="58"/>
    </location>
</feature>
<evidence type="ECO:0000256" key="1">
    <source>
        <dbReference type="ARBA" id="ARBA00009437"/>
    </source>
</evidence>
<dbReference type="Proteomes" id="UP000094070">
    <property type="component" value="Unassembled WGS sequence"/>
</dbReference>
<dbReference type="Gene3D" id="1.10.10.10">
    <property type="entry name" value="Winged helix-like DNA-binding domain superfamily/Winged helix DNA-binding domain"/>
    <property type="match status" value="1"/>
</dbReference>
<reference evidence="6 7" key="1">
    <citation type="journal article" date="2012" name="Science">
        <title>Ecological populations of bacteria act as socially cohesive units of antibiotic production and resistance.</title>
        <authorList>
            <person name="Cordero O.X."/>
            <person name="Wildschutte H."/>
            <person name="Kirkup B."/>
            <person name="Proehl S."/>
            <person name="Ngo L."/>
            <person name="Hussain F."/>
            <person name="Le Roux F."/>
            <person name="Mincer T."/>
            <person name="Polz M.F."/>
        </authorList>
    </citation>
    <scope>NUCLEOTIDE SEQUENCE [LARGE SCALE GENOMIC DNA]</scope>
    <source>
        <strain evidence="6 7">1S-45</strain>
    </source>
</reference>
<dbReference type="SUPFAM" id="SSF53850">
    <property type="entry name" value="Periplasmic binding protein-like II"/>
    <property type="match status" value="1"/>
</dbReference>
<sequence length="284" mass="32114">MNWQGVSEFVAVAETGSFTLAAKQLAISTAQVSRQVNQLETRLGTQLLYRTTRQVNLTDIGKEYFQHCRVILDDLAEAERAVTNLHHTPQGQLKISVPIAYGESHVAPLINDFCLLYPELSIELWLTNQTVDLTEEKVDLAIRLGVLENSSMMAKKLRQRTQYLCAAPSYIRKHGTPSNLIELKQHNCLLGTLDYWRFHSRKLTVTGSLKCNNGYGLLDAALKGIGIVQLPDYYVESYLQSGQLVSLLEQHQPKDDGVWAIYPHNRHVSTKVRLLLDYLDQHLA</sequence>
<dbReference type="InterPro" id="IPR000847">
    <property type="entry name" value="LysR_HTH_N"/>
</dbReference>
<keyword evidence="7" id="KW-1185">Reference proteome</keyword>
<dbReference type="PANTHER" id="PTHR30537">
    <property type="entry name" value="HTH-TYPE TRANSCRIPTIONAL REGULATOR"/>
    <property type="match status" value="1"/>
</dbReference>
<keyword evidence="4" id="KW-0804">Transcription</keyword>
<keyword evidence="2" id="KW-0805">Transcription regulation</keyword>
<gene>
    <name evidence="6" type="ORF">A1QC_04870</name>
</gene>
<dbReference type="InterPro" id="IPR036388">
    <property type="entry name" value="WH-like_DNA-bd_sf"/>
</dbReference>
<evidence type="ECO:0000313" key="7">
    <source>
        <dbReference type="Proteomes" id="UP000094070"/>
    </source>
</evidence>
<dbReference type="AlphaFoldDB" id="A0A1E5E5W9"/>
<dbReference type="PROSITE" id="PS50931">
    <property type="entry name" value="HTH_LYSR"/>
    <property type="match status" value="1"/>
</dbReference>
<dbReference type="EMBL" id="AJYK02000017">
    <property type="protein sequence ID" value="OEF28605.1"/>
    <property type="molecule type" value="Genomic_DNA"/>
</dbReference>
<comment type="caution">
    <text evidence="6">The sequence shown here is derived from an EMBL/GenBank/DDBJ whole genome shotgun (WGS) entry which is preliminary data.</text>
</comment>
<dbReference type="Pfam" id="PF03466">
    <property type="entry name" value="LysR_substrate"/>
    <property type="match status" value="1"/>
</dbReference>
<evidence type="ECO:0000313" key="6">
    <source>
        <dbReference type="EMBL" id="OEF28605.1"/>
    </source>
</evidence>
<dbReference type="FunFam" id="3.40.190.290:FF:000001">
    <property type="entry name" value="Transcriptional regulator, LysR family"/>
    <property type="match status" value="1"/>
</dbReference>
<dbReference type="Gene3D" id="3.40.190.290">
    <property type="match status" value="1"/>
</dbReference>
<dbReference type="GO" id="GO:0003700">
    <property type="term" value="F:DNA-binding transcription factor activity"/>
    <property type="evidence" value="ECO:0007669"/>
    <property type="project" value="InterPro"/>
</dbReference>
<dbReference type="FunFam" id="1.10.10.10:FF:000001">
    <property type="entry name" value="LysR family transcriptional regulator"/>
    <property type="match status" value="1"/>
</dbReference>
<organism evidence="6 7">
    <name type="scientific">Vibrio rumoiensis 1S-45</name>
    <dbReference type="NCBI Taxonomy" id="1188252"/>
    <lineage>
        <taxon>Bacteria</taxon>
        <taxon>Pseudomonadati</taxon>
        <taxon>Pseudomonadota</taxon>
        <taxon>Gammaproteobacteria</taxon>
        <taxon>Vibrionales</taxon>
        <taxon>Vibrionaceae</taxon>
        <taxon>Vibrio</taxon>
    </lineage>
</organism>
<protein>
    <submittedName>
        <fullName evidence="6">LysR family transcriptional regulator</fullName>
    </submittedName>
</protein>
<evidence type="ECO:0000256" key="4">
    <source>
        <dbReference type="ARBA" id="ARBA00023163"/>
    </source>
</evidence>
<dbReference type="STRING" id="1188252.A1QC_04870"/>
<dbReference type="RefSeq" id="WP_017024442.1">
    <property type="nucleotide sequence ID" value="NZ_AJYK02000017.1"/>
</dbReference>
<keyword evidence="3" id="KW-0238">DNA-binding</keyword>
<dbReference type="GO" id="GO:0006351">
    <property type="term" value="P:DNA-templated transcription"/>
    <property type="evidence" value="ECO:0007669"/>
    <property type="project" value="TreeGrafter"/>
</dbReference>
<accession>A0A1E5E5W9</accession>
<dbReference type="Pfam" id="PF00126">
    <property type="entry name" value="HTH_1"/>
    <property type="match status" value="1"/>
</dbReference>
<dbReference type="InterPro" id="IPR058163">
    <property type="entry name" value="LysR-type_TF_proteobact-type"/>
</dbReference>
<proteinExistence type="inferred from homology"/>
<name>A0A1E5E5W9_9VIBR</name>
<dbReference type="eggNOG" id="COG0583">
    <property type="taxonomic scope" value="Bacteria"/>
</dbReference>
<dbReference type="SUPFAM" id="SSF46785">
    <property type="entry name" value="Winged helix' DNA-binding domain"/>
    <property type="match status" value="1"/>
</dbReference>
<dbReference type="InterPro" id="IPR005119">
    <property type="entry name" value="LysR_subst-bd"/>
</dbReference>
<dbReference type="PANTHER" id="PTHR30537:SF10">
    <property type="entry name" value="TRANSCRIPTIONAL REGULATOR-RELATED"/>
    <property type="match status" value="1"/>
</dbReference>
<evidence type="ECO:0000259" key="5">
    <source>
        <dbReference type="PROSITE" id="PS50931"/>
    </source>
</evidence>
<comment type="similarity">
    <text evidence="1">Belongs to the LysR transcriptional regulatory family.</text>
</comment>
<evidence type="ECO:0000256" key="3">
    <source>
        <dbReference type="ARBA" id="ARBA00023125"/>
    </source>
</evidence>
<dbReference type="OrthoDB" id="9786526at2"/>
<dbReference type="InterPro" id="IPR036390">
    <property type="entry name" value="WH_DNA-bd_sf"/>
</dbReference>
<evidence type="ECO:0000256" key="2">
    <source>
        <dbReference type="ARBA" id="ARBA00023015"/>
    </source>
</evidence>
<dbReference type="GO" id="GO:0043565">
    <property type="term" value="F:sequence-specific DNA binding"/>
    <property type="evidence" value="ECO:0007669"/>
    <property type="project" value="TreeGrafter"/>
</dbReference>